<evidence type="ECO:0000256" key="2">
    <source>
        <dbReference type="ARBA" id="ARBA00022448"/>
    </source>
</evidence>
<gene>
    <name evidence="9" type="ORF">WMO41_15210</name>
</gene>
<comment type="caution">
    <text evidence="9">The sequence shown here is derived from an EMBL/GenBank/DDBJ whole genome shotgun (WGS) entry which is preliminary data.</text>
</comment>
<protein>
    <submittedName>
        <fullName evidence="9">SLC13 family permease</fullName>
    </submittedName>
</protein>
<evidence type="ECO:0000256" key="7">
    <source>
        <dbReference type="SAM" id="Phobius"/>
    </source>
</evidence>
<proteinExistence type="predicted"/>
<feature type="transmembrane region" description="Helical" evidence="7">
    <location>
        <begin position="226"/>
        <end position="247"/>
    </location>
</feature>
<reference evidence="9 10" key="1">
    <citation type="submission" date="2024-03" db="EMBL/GenBank/DDBJ databases">
        <title>Human intestinal bacterial collection.</title>
        <authorList>
            <person name="Pauvert C."/>
            <person name="Hitch T.C.A."/>
            <person name="Clavel T."/>
        </authorList>
    </citation>
    <scope>NUCLEOTIDE SEQUENCE [LARGE SCALE GENOMIC DNA]</scope>
    <source>
        <strain evidence="9 10">CLA-AP-H27</strain>
    </source>
</reference>
<evidence type="ECO:0000256" key="5">
    <source>
        <dbReference type="ARBA" id="ARBA00022989"/>
    </source>
</evidence>
<evidence type="ECO:0000256" key="3">
    <source>
        <dbReference type="ARBA" id="ARBA00022692"/>
    </source>
</evidence>
<dbReference type="Proteomes" id="UP001437460">
    <property type="component" value="Unassembled WGS sequence"/>
</dbReference>
<evidence type="ECO:0000313" key="10">
    <source>
        <dbReference type="Proteomes" id="UP001437460"/>
    </source>
</evidence>
<dbReference type="InterPro" id="IPR051679">
    <property type="entry name" value="DASS-Related_Transporters"/>
</dbReference>
<evidence type="ECO:0000256" key="4">
    <source>
        <dbReference type="ARBA" id="ARBA00022737"/>
    </source>
</evidence>
<feature type="transmembrane region" description="Helical" evidence="7">
    <location>
        <begin position="408"/>
        <end position="428"/>
    </location>
</feature>
<name>A0ABV1HQ91_9FIRM</name>
<feature type="transmembrane region" description="Helical" evidence="7">
    <location>
        <begin position="284"/>
        <end position="304"/>
    </location>
</feature>
<feature type="transmembrane region" description="Helical" evidence="7">
    <location>
        <begin position="324"/>
        <end position="341"/>
    </location>
</feature>
<dbReference type="InterPro" id="IPR004680">
    <property type="entry name" value="Cit_transptr-like_dom"/>
</dbReference>
<dbReference type="Pfam" id="PF03600">
    <property type="entry name" value="CitMHS"/>
    <property type="match status" value="1"/>
</dbReference>
<feature type="transmembrane region" description="Helical" evidence="7">
    <location>
        <begin position="136"/>
        <end position="161"/>
    </location>
</feature>
<feature type="transmembrane region" description="Helical" evidence="7">
    <location>
        <begin position="94"/>
        <end position="124"/>
    </location>
</feature>
<comment type="subcellular location">
    <subcellularLocation>
        <location evidence="1">Membrane</location>
        <topology evidence="1">Multi-pass membrane protein</topology>
    </subcellularLocation>
</comment>
<organism evidence="9 10">
    <name type="scientific">Ventrimonas faecis</name>
    <dbReference type="NCBI Taxonomy" id="3133170"/>
    <lineage>
        <taxon>Bacteria</taxon>
        <taxon>Bacillati</taxon>
        <taxon>Bacillota</taxon>
        <taxon>Clostridia</taxon>
        <taxon>Lachnospirales</taxon>
        <taxon>Lachnospiraceae</taxon>
        <taxon>Ventrimonas</taxon>
    </lineage>
</organism>
<evidence type="ECO:0000256" key="1">
    <source>
        <dbReference type="ARBA" id="ARBA00004141"/>
    </source>
</evidence>
<feature type="transmembrane region" description="Helical" evidence="7">
    <location>
        <begin position="47"/>
        <end position="69"/>
    </location>
</feature>
<dbReference type="PANTHER" id="PTHR43652:SF1">
    <property type="entry name" value="RESPONSE REGULATOR"/>
    <property type="match status" value="1"/>
</dbReference>
<keyword evidence="5 7" id="KW-1133">Transmembrane helix</keyword>
<dbReference type="RefSeq" id="WP_349230484.1">
    <property type="nucleotide sequence ID" value="NZ_JBBMFJ010000049.1"/>
</dbReference>
<feature type="transmembrane region" description="Helical" evidence="7">
    <location>
        <begin position="253"/>
        <end position="272"/>
    </location>
</feature>
<feature type="transmembrane region" description="Helical" evidence="7">
    <location>
        <begin position="6"/>
        <end position="26"/>
    </location>
</feature>
<evidence type="ECO:0000256" key="6">
    <source>
        <dbReference type="ARBA" id="ARBA00023136"/>
    </source>
</evidence>
<evidence type="ECO:0000313" key="9">
    <source>
        <dbReference type="EMBL" id="MEQ2564495.1"/>
    </source>
</evidence>
<keyword evidence="10" id="KW-1185">Reference proteome</keyword>
<dbReference type="EMBL" id="JBBMFJ010000049">
    <property type="protein sequence ID" value="MEQ2564495.1"/>
    <property type="molecule type" value="Genomic_DNA"/>
</dbReference>
<feature type="transmembrane region" description="Helical" evidence="7">
    <location>
        <begin position="187"/>
        <end position="205"/>
    </location>
</feature>
<keyword evidence="2" id="KW-0813">Transport</keyword>
<accession>A0ABV1HQ91</accession>
<feature type="transmembrane region" description="Helical" evidence="7">
    <location>
        <begin position="353"/>
        <end position="375"/>
    </location>
</feature>
<dbReference type="PANTHER" id="PTHR43652">
    <property type="entry name" value="BASIC AMINO ACID ANTIPORTER YFCC-RELATED"/>
    <property type="match status" value="1"/>
</dbReference>
<evidence type="ECO:0000259" key="8">
    <source>
        <dbReference type="Pfam" id="PF03600"/>
    </source>
</evidence>
<keyword evidence="6 7" id="KW-0472">Membrane</keyword>
<feature type="domain" description="Citrate transporter-like" evidence="8">
    <location>
        <begin position="23"/>
        <end position="343"/>
    </location>
</feature>
<keyword evidence="3 7" id="KW-0812">Transmembrane</keyword>
<keyword evidence="4" id="KW-0677">Repeat</keyword>
<sequence>MSQLTICFIIFILTIIGYCSGLYSLASIALTSMMCLTLTGCLGAKEALGYFANSNVIMVGGMCVVAAGFNRTKFCTNLATGIAQMSRGSVTKMMIGYVLIGVLLSQFIQSPVVVFGIVYPMLLATSESMGLKASKVLFPVGVAIICTCCILPLGAGATVAAELNGYLESYGYTQFTVGLTDPMKGRLPMLIFSIIYFGIFAIKFAPDEPVVKTMEMEVKKTAKGNLSNFAEIAAIVIFFGDALALMFAKKLGLDSWEITVIGALLMILTNVLKPKEAAQSLPLNILFLIVGSNAIAAALSNTGAGEFIGNNVIKLVNAVGYSNYLLGLIFFIIPFILTQFMSNRGTMLIFHPIAIATCASMGGNPVGLMILIQAACLSSFMTPMSTSATPYIMGLGGYDIPSMIKQGIGFAAVSCVVSVAWTMTIFPVL</sequence>